<evidence type="ECO:0000313" key="13">
    <source>
        <dbReference type="Proteomes" id="UP000614601"/>
    </source>
</evidence>
<dbReference type="Pfam" id="PF22782">
    <property type="entry name" value="SDE2"/>
    <property type="match status" value="1"/>
</dbReference>
<feature type="region of interest" description="Disordered" evidence="9">
    <location>
        <begin position="120"/>
        <end position="150"/>
    </location>
</feature>
<dbReference type="GO" id="GO:0006397">
    <property type="term" value="P:mRNA processing"/>
    <property type="evidence" value="ECO:0007669"/>
    <property type="project" value="UniProtKB-KW"/>
</dbReference>
<feature type="domain" description="SDE2/SF3A3 SAP" evidence="10">
    <location>
        <begin position="273"/>
        <end position="351"/>
    </location>
</feature>
<keyword evidence="8" id="KW-0131">Cell cycle</keyword>
<dbReference type="GO" id="GO:0005634">
    <property type="term" value="C:nucleus"/>
    <property type="evidence" value="ECO:0007669"/>
    <property type="project" value="UniProtKB-SubCell"/>
</dbReference>
<feature type="domain" description="SDE2-like" evidence="11">
    <location>
        <begin position="73"/>
        <end position="168"/>
    </location>
</feature>
<keyword evidence="5" id="KW-0507">mRNA processing</keyword>
<dbReference type="OrthoDB" id="547031at2759"/>
<dbReference type="InterPro" id="IPR025086">
    <property type="entry name" value="SDE2/SF3A3_SAP"/>
</dbReference>
<evidence type="ECO:0000256" key="1">
    <source>
        <dbReference type="ARBA" id="ARBA00004123"/>
    </source>
</evidence>
<accession>A0A811LEP2</accession>
<dbReference type="GO" id="GO:0005737">
    <property type="term" value="C:cytoplasm"/>
    <property type="evidence" value="ECO:0007669"/>
    <property type="project" value="UniProtKB-SubCell"/>
</dbReference>
<dbReference type="PANTHER" id="PTHR12786:SF1">
    <property type="entry name" value="SPLICING REGULATOR SDE2"/>
    <property type="match status" value="1"/>
</dbReference>
<dbReference type="EMBL" id="CAJFCW020000005">
    <property type="protein sequence ID" value="CAG9121194.1"/>
    <property type="molecule type" value="Genomic_DNA"/>
</dbReference>
<sequence>MVNMNNIDVSSEDLQKLEILNGRTTFVGGQEQVEEALQILSSDLYYLVKGCNVIKLEDVQPDDCVSICYRLLGGKGGFGSLLKSFRIHRSSNQLMMRNLEGRRVHDVKEEQRLKKWVERKAEREKEKKRKREEKYQRLKNGGPKHKFEDQDYLRQREVLIDNTEDSIEAGIKAVEEAEPVEKHHEEPEDSDSSDDEAFMNGFISVASKKRKLSPPDVNGNKKSKIEKENEPEDQPGPSGFKVPNFLKKAAGTSKSDAKKGKEVKDDSKKQQDTQKEDKKEVEKPKEPESFDSINLENFETAEKLEKLGMGHLKHALEERGLKCGGTASERAQRLFSVKGLDPKDYPKKIRAQKK</sequence>
<evidence type="ECO:0000256" key="5">
    <source>
        <dbReference type="ARBA" id="ARBA00022664"/>
    </source>
</evidence>
<evidence type="ECO:0000256" key="6">
    <source>
        <dbReference type="ARBA" id="ARBA00023187"/>
    </source>
</evidence>
<evidence type="ECO:0000256" key="9">
    <source>
        <dbReference type="SAM" id="MobiDB-lite"/>
    </source>
</evidence>
<evidence type="ECO:0000259" key="10">
    <source>
        <dbReference type="Pfam" id="PF13297"/>
    </source>
</evidence>
<evidence type="ECO:0000259" key="11">
    <source>
        <dbReference type="Pfam" id="PF22782"/>
    </source>
</evidence>
<evidence type="ECO:0000256" key="7">
    <source>
        <dbReference type="ARBA" id="ARBA00023242"/>
    </source>
</evidence>
<dbReference type="PANTHER" id="PTHR12786">
    <property type="entry name" value="SPLICING FACTOR SF3A-RELATED"/>
    <property type="match status" value="1"/>
</dbReference>
<comment type="subcellular location">
    <subcellularLocation>
        <location evidence="2">Cytoplasm</location>
    </subcellularLocation>
    <subcellularLocation>
        <location evidence="1">Nucleus</location>
    </subcellularLocation>
</comment>
<dbReference type="InterPro" id="IPR053822">
    <property type="entry name" value="SDE2-like_dom"/>
</dbReference>
<evidence type="ECO:0000256" key="4">
    <source>
        <dbReference type="ARBA" id="ARBA00022490"/>
    </source>
</evidence>
<evidence type="ECO:0008006" key="14">
    <source>
        <dbReference type="Google" id="ProtNLM"/>
    </source>
</evidence>
<comment type="caution">
    <text evidence="12">The sequence shown here is derived from an EMBL/GenBank/DDBJ whole genome shotgun (WGS) entry which is preliminary data.</text>
</comment>
<feature type="compositionally biased region" description="Basic and acidic residues" evidence="9">
    <location>
        <begin position="255"/>
        <end position="288"/>
    </location>
</feature>
<dbReference type="Proteomes" id="UP000783686">
    <property type="component" value="Unassembled WGS sequence"/>
</dbReference>
<dbReference type="InterPro" id="IPR051421">
    <property type="entry name" value="RNA_Proc_DNA_Dmg_Regulator"/>
</dbReference>
<dbReference type="Pfam" id="PF13297">
    <property type="entry name" value="SDE2_2C"/>
    <property type="match status" value="1"/>
</dbReference>
<keyword evidence="13" id="KW-1185">Reference proteome</keyword>
<keyword evidence="6" id="KW-0508">mRNA splicing</keyword>
<comment type="similarity">
    <text evidence="3">Belongs to the SDE2 family.</text>
</comment>
<name>A0A811LEP2_9BILA</name>
<feature type="compositionally biased region" description="Basic and acidic residues" evidence="9">
    <location>
        <begin position="175"/>
        <end position="186"/>
    </location>
</feature>
<evidence type="ECO:0000313" key="12">
    <source>
        <dbReference type="EMBL" id="CAD5225679.1"/>
    </source>
</evidence>
<keyword evidence="7" id="KW-0539">Nucleus</keyword>
<feature type="compositionally biased region" description="Acidic residues" evidence="9">
    <location>
        <begin position="187"/>
        <end position="197"/>
    </location>
</feature>
<evidence type="ECO:0000256" key="2">
    <source>
        <dbReference type="ARBA" id="ARBA00004496"/>
    </source>
</evidence>
<feature type="region of interest" description="Disordered" evidence="9">
    <location>
        <begin position="334"/>
        <end position="354"/>
    </location>
</feature>
<evidence type="ECO:0000256" key="8">
    <source>
        <dbReference type="ARBA" id="ARBA00023306"/>
    </source>
</evidence>
<dbReference type="GO" id="GO:0008380">
    <property type="term" value="P:RNA splicing"/>
    <property type="evidence" value="ECO:0007669"/>
    <property type="project" value="UniProtKB-KW"/>
</dbReference>
<keyword evidence="4" id="KW-0963">Cytoplasm</keyword>
<protein>
    <recommendedName>
        <fullName evidence="14">Replication stress response regulator SDE2</fullName>
    </recommendedName>
</protein>
<proteinExistence type="inferred from homology"/>
<dbReference type="Proteomes" id="UP000614601">
    <property type="component" value="Unassembled WGS sequence"/>
</dbReference>
<organism evidence="12 13">
    <name type="scientific">Bursaphelenchus okinawaensis</name>
    <dbReference type="NCBI Taxonomy" id="465554"/>
    <lineage>
        <taxon>Eukaryota</taxon>
        <taxon>Metazoa</taxon>
        <taxon>Ecdysozoa</taxon>
        <taxon>Nematoda</taxon>
        <taxon>Chromadorea</taxon>
        <taxon>Rhabditida</taxon>
        <taxon>Tylenchina</taxon>
        <taxon>Tylenchomorpha</taxon>
        <taxon>Aphelenchoidea</taxon>
        <taxon>Aphelenchoididae</taxon>
        <taxon>Bursaphelenchus</taxon>
    </lineage>
</organism>
<dbReference type="EMBL" id="CAJFDH010000005">
    <property type="protein sequence ID" value="CAD5225679.1"/>
    <property type="molecule type" value="Genomic_DNA"/>
</dbReference>
<evidence type="ECO:0000256" key="3">
    <source>
        <dbReference type="ARBA" id="ARBA00008726"/>
    </source>
</evidence>
<feature type="region of interest" description="Disordered" evidence="9">
    <location>
        <begin position="175"/>
        <end position="296"/>
    </location>
</feature>
<reference evidence="12" key="1">
    <citation type="submission" date="2020-09" db="EMBL/GenBank/DDBJ databases">
        <authorList>
            <person name="Kikuchi T."/>
        </authorList>
    </citation>
    <scope>NUCLEOTIDE SEQUENCE</scope>
    <source>
        <strain evidence="12">SH1</strain>
    </source>
</reference>
<gene>
    <name evidence="12" type="ORF">BOKJ2_LOCUS11698</name>
</gene>
<dbReference type="AlphaFoldDB" id="A0A811LEP2"/>